<gene>
    <name evidence="3" type="ORF">COX83_02025</name>
</gene>
<feature type="domain" description="DUF5671" evidence="2">
    <location>
        <begin position="10"/>
        <end position="145"/>
    </location>
</feature>
<comment type="caution">
    <text evidence="3">The sequence shown here is derived from an EMBL/GenBank/DDBJ whole genome shotgun (WGS) entry which is preliminary data.</text>
</comment>
<evidence type="ECO:0000256" key="1">
    <source>
        <dbReference type="SAM" id="Phobius"/>
    </source>
</evidence>
<dbReference type="EMBL" id="PFPI01000026">
    <property type="protein sequence ID" value="PIZ93408.1"/>
    <property type="molecule type" value="Genomic_DNA"/>
</dbReference>
<evidence type="ECO:0000313" key="4">
    <source>
        <dbReference type="Proteomes" id="UP000230078"/>
    </source>
</evidence>
<feature type="transmembrane region" description="Helical" evidence="1">
    <location>
        <begin position="129"/>
        <end position="149"/>
    </location>
</feature>
<name>A0A2M7V4C2_9BACT</name>
<evidence type="ECO:0000313" key="3">
    <source>
        <dbReference type="EMBL" id="PIZ93408.1"/>
    </source>
</evidence>
<feature type="transmembrane region" description="Helical" evidence="1">
    <location>
        <begin position="161"/>
        <end position="182"/>
    </location>
</feature>
<protein>
    <recommendedName>
        <fullName evidence="2">DUF5671 domain-containing protein</fullName>
    </recommendedName>
</protein>
<keyword evidence="1" id="KW-1133">Transmembrane helix</keyword>
<accession>A0A2M7V4C2</accession>
<reference evidence="4" key="1">
    <citation type="submission" date="2017-09" db="EMBL/GenBank/DDBJ databases">
        <title>Depth-based differentiation of microbial function through sediment-hosted aquifers and enrichment of novel symbionts in the deep terrestrial subsurface.</title>
        <authorList>
            <person name="Probst A.J."/>
            <person name="Ladd B."/>
            <person name="Jarett J.K."/>
            <person name="Geller-Mcgrath D.E."/>
            <person name="Sieber C.M.K."/>
            <person name="Emerson J.B."/>
            <person name="Anantharaman K."/>
            <person name="Thomas B.C."/>
            <person name="Malmstrom R."/>
            <person name="Stieglmeier M."/>
            <person name="Klingl A."/>
            <person name="Woyke T."/>
            <person name="Ryan C.M."/>
            <person name="Banfield J.F."/>
        </authorList>
    </citation>
    <scope>NUCLEOTIDE SEQUENCE [LARGE SCALE GENOMIC DNA]</scope>
</reference>
<dbReference type="Pfam" id="PF18920">
    <property type="entry name" value="DUF5671"/>
    <property type="match status" value="1"/>
</dbReference>
<organism evidence="3 4">
    <name type="scientific">Candidatus Magasanikbacteria bacterium CG_4_10_14_0_2_um_filter_41_31</name>
    <dbReference type="NCBI Taxonomy" id="1974639"/>
    <lineage>
        <taxon>Bacteria</taxon>
        <taxon>Candidatus Magasanikiibacteriota</taxon>
    </lineage>
</organism>
<dbReference type="InterPro" id="IPR043728">
    <property type="entry name" value="DUF5671"/>
</dbReference>
<evidence type="ECO:0000259" key="2">
    <source>
        <dbReference type="Pfam" id="PF18920"/>
    </source>
</evidence>
<feature type="transmembrane region" description="Helical" evidence="1">
    <location>
        <begin position="12"/>
        <end position="36"/>
    </location>
</feature>
<sequence>MTQHDTGAKDFFLHLLSSITLYLSAIAFLMVTFQLINYLFPEVSADMWRYDYSSGILRTGLSMLIITLPVFLGSRIFLAKMYTKEPERKAFKMRKWLMYLTLFVAAIIVIVTLIMIVNTFLSGEISSRFILKALATIAVAALVFSYYLLDIKDGLTKQKRSIYLWSTTVVSVALIVLTFFVVGSPTQARLQRLDNERVSALQSIQYQIESYYTTNKVLPESLDALRVTSPYDQSINNFVDPSTGDQYGYKVGEGDNYMLCATFDTNTEDTSRKDESAIASKDWQHPAGEYCFAKNTPLLDKAFPEVPISK</sequence>
<dbReference type="Proteomes" id="UP000230078">
    <property type="component" value="Unassembled WGS sequence"/>
</dbReference>
<dbReference type="AlphaFoldDB" id="A0A2M7V4C2"/>
<keyword evidence="1" id="KW-0812">Transmembrane</keyword>
<keyword evidence="1" id="KW-0472">Membrane</keyword>
<feature type="transmembrane region" description="Helical" evidence="1">
    <location>
        <begin position="56"/>
        <end position="77"/>
    </location>
</feature>
<feature type="transmembrane region" description="Helical" evidence="1">
    <location>
        <begin position="97"/>
        <end position="117"/>
    </location>
</feature>
<proteinExistence type="predicted"/>